<proteinExistence type="predicted"/>
<dbReference type="InterPro" id="IPR011991">
    <property type="entry name" value="ArsR-like_HTH"/>
</dbReference>
<accession>S7TG20</accession>
<dbReference type="Gene3D" id="1.10.10.10">
    <property type="entry name" value="Winged helix-like DNA-binding domain superfamily/Winged helix DNA-binding domain"/>
    <property type="match status" value="1"/>
</dbReference>
<dbReference type="PATRIC" id="fig|1121439.3.peg.288"/>
<gene>
    <name evidence="1" type="ORF">dsat_1901</name>
</gene>
<dbReference type="CDD" id="cd00090">
    <property type="entry name" value="HTH_ARSR"/>
    <property type="match status" value="1"/>
</dbReference>
<reference evidence="1 2" key="1">
    <citation type="journal article" date="2013" name="Genome Announc.">
        <title>Draft genome sequences for three mercury-methylating, sulfate-reducing bacteria.</title>
        <authorList>
            <person name="Brown S.D."/>
            <person name="Hurt R.A.Jr."/>
            <person name="Gilmour C.C."/>
            <person name="Elias D.A."/>
        </authorList>
    </citation>
    <scope>NUCLEOTIDE SEQUENCE [LARGE SCALE GENOMIC DNA]</scope>
    <source>
        <strain evidence="1 2">DSM 16529</strain>
    </source>
</reference>
<dbReference type="Proteomes" id="UP000014975">
    <property type="component" value="Unassembled WGS sequence"/>
</dbReference>
<dbReference type="SUPFAM" id="SSF46785">
    <property type="entry name" value="Winged helix' DNA-binding domain"/>
    <property type="match status" value="1"/>
</dbReference>
<dbReference type="InterPro" id="IPR036390">
    <property type="entry name" value="WH_DNA-bd_sf"/>
</dbReference>
<name>S7TG20_9BACT</name>
<dbReference type="AlphaFoldDB" id="S7TG20"/>
<dbReference type="STRING" id="1121439.dsat_1901"/>
<dbReference type="EMBL" id="ATHI01000003">
    <property type="protein sequence ID" value="EPR35560.1"/>
    <property type="molecule type" value="Genomic_DNA"/>
</dbReference>
<dbReference type="GO" id="GO:0006355">
    <property type="term" value="P:regulation of DNA-templated transcription"/>
    <property type="evidence" value="ECO:0007669"/>
    <property type="project" value="UniProtKB-ARBA"/>
</dbReference>
<dbReference type="RefSeq" id="WP_020885787.1">
    <property type="nucleotide sequence ID" value="NZ_ATHI01000003.1"/>
</dbReference>
<sequence>MLSELFTSKARIRVLLKLFLNPGISCYLRQLSGEFGLSPNALKEELDSLAGAGYLEREQNGRSVYFRANTKHPFFPEIHSIVRKHLGIDKIIEQVISALGQIDAVYLLDDYAQGIDSGLIDLLIVGTPSRNLLEGSRRGVEQKINRKIRYMIVSPEEFESDSSVFLQRPNCRVL</sequence>
<dbReference type="eggNOG" id="COG2345">
    <property type="taxonomic scope" value="Bacteria"/>
</dbReference>
<evidence type="ECO:0000313" key="1">
    <source>
        <dbReference type="EMBL" id="EPR35560.1"/>
    </source>
</evidence>
<evidence type="ECO:0000313" key="2">
    <source>
        <dbReference type="Proteomes" id="UP000014975"/>
    </source>
</evidence>
<organism evidence="1 2">
    <name type="scientific">Alkalidesulfovibrio alkalitolerans DSM 16529</name>
    <dbReference type="NCBI Taxonomy" id="1121439"/>
    <lineage>
        <taxon>Bacteria</taxon>
        <taxon>Pseudomonadati</taxon>
        <taxon>Thermodesulfobacteriota</taxon>
        <taxon>Desulfovibrionia</taxon>
        <taxon>Desulfovibrionales</taxon>
        <taxon>Desulfovibrionaceae</taxon>
        <taxon>Alkalidesulfovibrio</taxon>
    </lineage>
</organism>
<dbReference type="OrthoDB" id="9793352at2"/>
<keyword evidence="2" id="KW-1185">Reference proteome</keyword>
<comment type="caution">
    <text evidence="1">The sequence shown here is derived from an EMBL/GenBank/DDBJ whole genome shotgun (WGS) entry which is preliminary data.</text>
</comment>
<protein>
    <submittedName>
        <fullName evidence="1">Putative GntR family transcriptional regulator</fullName>
    </submittedName>
</protein>
<dbReference type="InterPro" id="IPR036388">
    <property type="entry name" value="WH-like_DNA-bd_sf"/>
</dbReference>